<feature type="transmembrane region" description="Helical" evidence="14">
    <location>
        <begin position="283"/>
        <end position="302"/>
    </location>
</feature>
<comment type="pathway">
    <text evidence="2 14">Porphyrin-containing compound metabolism; heme O biosynthesis; heme O from protoheme: step 1/1.</text>
</comment>
<reference evidence="15" key="1">
    <citation type="journal article" date="2022" name="Int. J. Syst. Evol. Microbiol.">
        <title>Pseudomonas aegrilactucae sp. nov. and Pseudomonas morbosilactucae sp. nov., pathogens causing bacterial rot of lettuce in Japan.</title>
        <authorList>
            <person name="Sawada H."/>
            <person name="Fujikawa T."/>
            <person name="Satou M."/>
        </authorList>
    </citation>
    <scope>NUCLEOTIDE SEQUENCE</scope>
    <source>
        <strain evidence="15">0166_1</strain>
    </source>
</reference>
<evidence type="ECO:0000256" key="8">
    <source>
        <dbReference type="ARBA" id="ARBA00023133"/>
    </source>
</evidence>
<feature type="transmembrane region" description="Helical" evidence="14">
    <location>
        <begin position="157"/>
        <end position="178"/>
    </location>
</feature>
<dbReference type="PANTHER" id="PTHR43448">
    <property type="entry name" value="PROTOHEME IX FARNESYLTRANSFERASE, MITOCHONDRIAL"/>
    <property type="match status" value="1"/>
</dbReference>
<evidence type="ECO:0000256" key="10">
    <source>
        <dbReference type="ARBA" id="ARBA00030253"/>
    </source>
</evidence>
<dbReference type="NCBIfam" id="NF003349">
    <property type="entry name" value="PRK04375.1-2"/>
    <property type="match status" value="1"/>
</dbReference>
<keyword evidence="5 14" id="KW-0808">Transferase</keyword>
<keyword evidence="4 14" id="KW-1003">Cell membrane</keyword>
<feature type="transmembrane region" description="Helical" evidence="14">
    <location>
        <begin position="252"/>
        <end position="271"/>
    </location>
</feature>
<feature type="transmembrane region" description="Helical" evidence="14">
    <location>
        <begin position="131"/>
        <end position="150"/>
    </location>
</feature>
<accession>A0A9E7C2H5</accession>
<feature type="transmembrane region" description="Helical" evidence="14">
    <location>
        <begin position="184"/>
        <end position="205"/>
    </location>
</feature>
<gene>
    <name evidence="14 15" type="primary">ctaB</name>
    <name evidence="15" type="ORF">DSM104329_04067</name>
</gene>
<dbReference type="GO" id="GO:0008495">
    <property type="term" value="F:protoheme IX farnesyltransferase activity"/>
    <property type="evidence" value="ECO:0007669"/>
    <property type="project" value="UniProtKB-UniRule"/>
</dbReference>
<keyword evidence="8 14" id="KW-0350">Heme biosynthesis</keyword>
<evidence type="ECO:0000256" key="11">
    <source>
        <dbReference type="ARBA" id="ARBA00040810"/>
    </source>
</evidence>
<keyword evidence="7 14" id="KW-1133">Transmembrane helix</keyword>
<evidence type="ECO:0000256" key="6">
    <source>
        <dbReference type="ARBA" id="ARBA00022692"/>
    </source>
</evidence>
<evidence type="ECO:0000256" key="7">
    <source>
        <dbReference type="ARBA" id="ARBA00022989"/>
    </source>
</evidence>
<dbReference type="InterPro" id="IPR030470">
    <property type="entry name" value="UbiA_prenylTrfase_CS"/>
</dbReference>
<dbReference type="InterPro" id="IPR006369">
    <property type="entry name" value="Protohaem_IX_farnesylTrfase"/>
</dbReference>
<dbReference type="HAMAP" id="MF_00154">
    <property type="entry name" value="CyoE_CtaB"/>
    <property type="match status" value="1"/>
</dbReference>
<comment type="subcellular location">
    <subcellularLocation>
        <location evidence="1 14">Cell membrane</location>
        <topology evidence="1 14">Multi-pass membrane protein</topology>
    </subcellularLocation>
</comment>
<evidence type="ECO:0000256" key="13">
    <source>
        <dbReference type="ARBA" id="ARBA00047690"/>
    </source>
</evidence>
<feature type="transmembrane region" description="Helical" evidence="14">
    <location>
        <begin position="103"/>
        <end position="125"/>
    </location>
</feature>
<comment type="function">
    <text evidence="14">Converts heme B (protoheme IX) to heme O by substitution of the vinyl group on carbon 2 of heme B porphyrin ring with a hydroxyethyl farnesyl side group.</text>
</comment>
<dbReference type="KEGG" id="sbae:DSM104329_04067"/>
<evidence type="ECO:0000256" key="9">
    <source>
        <dbReference type="ARBA" id="ARBA00023136"/>
    </source>
</evidence>
<dbReference type="Proteomes" id="UP001162834">
    <property type="component" value="Chromosome"/>
</dbReference>
<dbReference type="GO" id="GO:0048034">
    <property type="term" value="P:heme O biosynthetic process"/>
    <property type="evidence" value="ECO:0007669"/>
    <property type="project" value="UniProtKB-UniRule"/>
</dbReference>
<proteinExistence type="inferred from homology"/>
<evidence type="ECO:0000256" key="5">
    <source>
        <dbReference type="ARBA" id="ARBA00022679"/>
    </source>
</evidence>
<evidence type="ECO:0000256" key="2">
    <source>
        <dbReference type="ARBA" id="ARBA00004919"/>
    </source>
</evidence>
<dbReference type="EMBL" id="CP087164">
    <property type="protein sequence ID" value="UGS37647.1"/>
    <property type="molecule type" value="Genomic_DNA"/>
</dbReference>
<evidence type="ECO:0000256" key="14">
    <source>
        <dbReference type="HAMAP-Rule" id="MF_00154"/>
    </source>
</evidence>
<keyword evidence="9 14" id="KW-0472">Membrane</keyword>
<dbReference type="Pfam" id="PF01040">
    <property type="entry name" value="UbiA"/>
    <property type="match status" value="1"/>
</dbReference>
<dbReference type="PANTHER" id="PTHR43448:SF7">
    <property type="entry name" value="4-HYDROXYBENZOATE SOLANESYLTRANSFERASE"/>
    <property type="match status" value="1"/>
</dbReference>
<dbReference type="Gene3D" id="1.10.357.140">
    <property type="entry name" value="UbiA prenyltransferase"/>
    <property type="match status" value="1"/>
</dbReference>
<dbReference type="RefSeq" id="WP_259311696.1">
    <property type="nucleotide sequence ID" value="NZ_CP087164.1"/>
</dbReference>
<evidence type="ECO:0000256" key="12">
    <source>
        <dbReference type="ARBA" id="ARBA00042475"/>
    </source>
</evidence>
<evidence type="ECO:0000256" key="4">
    <source>
        <dbReference type="ARBA" id="ARBA00022475"/>
    </source>
</evidence>
<comment type="catalytic activity">
    <reaction evidence="13 14">
        <text>heme b + (2E,6E)-farnesyl diphosphate + H2O = Fe(II)-heme o + diphosphate</text>
        <dbReference type="Rhea" id="RHEA:28070"/>
        <dbReference type="ChEBI" id="CHEBI:15377"/>
        <dbReference type="ChEBI" id="CHEBI:33019"/>
        <dbReference type="ChEBI" id="CHEBI:60344"/>
        <dbReference type="ChEBI" id="CHEBI:60530"/>
        <dbReference type="ChEBI" id="CHEBI:175763"/>
        <dbReference type="EC" id="2.5.1.141"/>
    </reaction>
</comment>
<dbReference type="FunFam" id="1.10.357.140:FF:000001">
    <property type="entry name" value="Protoheme IX farnesyltransferase"/>
    <property type="match status" value="1"/>
</dbReference>
<feature type="transmembrane region" description="Helical" evidence="14">
    <location>
        <begin position="58"/>
        <end position="82"/>
    </location>
</feature>
<protein>
    <recommendedName>
        <fullName evidence="11 14">Protoheme IX farnesyltransferase</fullName>
        <ecNumber evidence="3 14">2.5.1.141</ecNumber>
    </recommendedName>
    <alternativeName>
        <fullName evidence="12 14">Heme B farnesyltransferase</fullName>
    </alternativeName>
    <alternativeName>
        <fullName evidence="10 14">Heme O synthase</fullName>
    </alternativeName>
</protein>
<evidence type="ECO:0000313" key="16">
    <source>
        <dbReference type="Proteomes" id="UP001162834"/>
    </source>
</evidence>
<feature type="transmembrane region" description="Helical" evidence="14">
    <location>
        <begin position="231"/>
        <end position="246"/>
    </location>
</feature>
<evidence type="ECO:0000256" key="3">
    <source>
        <dbReference type="ARBA" id="ARBA00012292"/>
    </source>
</evidence>
<comment type="similarity">
    <text evidence="14">Belongs to the UbiA prenyltransferase family. Protoheme IX farnesyltransferase subfamily.</text>
</comment>
<dbReference type="CDD" id="cd13957">
    <property type="entry name" value="PT_UbiA_Cox10"/>
    <property type="match status" value="1"/>
</dbReference>
<dbReference type="InterPro" id="IPR044878">
    <property type="entry name" value="UbiA_sf"/>
</dbReference>
<sequence length="306" mass="32635">MARLATRDEPVVVAEASAVAARRPSVLSDYVALTKPKVQSLLLLTTVAAMEVAGEPSIGLILATCLGGYLSAGGAGAVNHWYDRDLDRAMARTAHRPVASGRVSPRAALTFGLTLAALSVVWLALVVNPLAAGLSFCGFLGYTAVYTFWLKRRTAQNIVIGGAAGAVPPLVGWAAVTGGLDGTALYLFAIVFFWTPPHFWALALLMKEEYAAVKVPMLPVVRGERETRKQILLYSVLLYAVSQLPFCAGGFGATYLAASLILGAAFIYLAVRLLRRGDRRSALVLYLFSLAYLALLFVAMVADVKL</sequence>
<dbReference type="AlphaFoldDB" id="A0A9E7C2H5"/>
<evidence type="ECO:0000256" key="1">
    <source>
        <dbReference type="ARBA" id="ARBA00004651"/>
    </source>
</evidence>
<keyword evidence="6 14" id="KW-0812">Transmembrane</keyword>
<organism evidence="15 16">
    <name type="scientific">Capillimicrobium parvum</name>
    <dbReference type="NCBI Taxonomy" id="2884022"/>
    <lineage>
        <taxon>Bacteria</taxon>
        <taxon>Bacillati</taxon>
        <taxon>Actinomycetota</taxon>
        <taxon>Thermoleophilia</taxon>
        <taxon>Solirubrobacterales</taxon>
        <taxon>Capillimicrobiaceae</taxon>
        <taxon>Capillimicrobium</taxon>
    </lineage>
</organism>
<comment type="miscellaneous">
    <text evidence="14">Carbon 2 of the heme B porphyrin ring is defined according to the Fischer nomenclature.</text>
</comment>
<dbReference type="EC" id="2.5.1.141" evidence="3 14"/>
<evidence type="ECO:0000313" key="15">
    <source>
        <dbReference type="EMBL" id="UGS37647.1"/>
    </source>
</evidence>
<dbReference type="PROSITE" id="PS00943">
    <property type="entry name" value="UBIA"/>
    <property type="match status" value="1"/>
</dbReference>
<name>A0A9E7C2H5_9ACTN</name>
<dbReference type="GO" id="GO:0005886">
    <property type="term" value="C:plasma membrane"/>
    <property type="evidence" value="ECO:0007669"/>
    <property type="project" value="UniProtKB-SubCell"/>
</dbReference>
<dbReference type="InterPro" id="IPR000537">
    <property type="entry name" value="UbiA_prenyltransferase"/>
</dbReference>
<keyword evidence="16" id="KW-1185">Reference proteome</keyword>
<dbReference type="NCBIfam" id="TIGR01473">
    <property type="entry name" value="cyoE_ctaB"/>
    <property type="match status" value="1"/>
</dbReference>